<name>A0A1L7ANW4_9PROT</name>
<keyword evidence="7" id="KW-0614">Plasmid</keyword>
<dbReference type="Proteomes" id="UP000185494">
    <property type="component" value="Plasmid 3"/>
</dbReference>
<accession>A0A1L7ANW4</accession>
<dbReference type="PANTHER" id="PTHR11649">
    <property type="entry name" value="MSS1/TRME-RELATED GTP-BINDING PROTEIN"/>
    <property type="match status" value="1"/>
</dbReference>
<evidence type="ECO:0000259" key="6">
    <source>
        <dbReference type="Pfam" id="PF01926"/>
    </source>
</evidence>
<dbReference type="Gene3D" id="3.40.50.300">
    <property type="entry name" value="P-loop containing nucleotide triphosphate hydrolases"/>
    <property type="match status" value="1"/>
</dbReference>
<dbReference type="GO" id="GO:0005525">
    <property type="term" value="F:GTP binding"/>
    <property type="evidence" value="ECO:0007669"/>
    <property type="project" value="InterPro"/>
</dbReference>
<evidence type="ECO:0000256" key="2">
    <source>
        <dbReference type="ARBA" id="ARBA00022692"/>
    </source>
</evidence>
<evidence type="ECO:0000256" key="1">
    <source>
        <dbReference type="ARBA" id="ARBA00004141"/>
    </source>
</evidence>
<organism evidence="7 8">
    <name type="scientific">Roseomonas gilardii</name>
    <dbReference type="NCBI Taxonomy" id="257708"/>
    <lineage>
        <taxon>Bacteria</taxon>
        <taxon>Pseudomonadati</taxon>
        <taxon>Pseudomonadota</taxon>
        <taxon>Alphaproteobacteria</taxon>
        <taxon>Acetobacterales</taxon>
        <taxon>Roseomonadaceae</taxon>
        <taxon>Roseomonas</taxon>
    </lineage>
</organism>
<keyword evidence="2 5" id="KW-0812">Transmembrane</keyword>
<feature type="domain" description="G" evidence="6">
    <location>
        <begin position="208"/>
        <end position="328"/>
    </location>
</feature>
<feature type="transmembrane region" description="Helical" evidence="5">
    <location>
        <begin position="476"/>
        <end position="500"/>
    </location>
</feature>
<dbReference type="GO" id="GO:0016020">
    <property type="term" value="C:membrane"/>
    <property type="evidence" value="ECO:0007669"/>
    <property type="project" value="UniProtKB-SubCell"/>
</dbReference>
<dbReference type="InterPro" id="IPR021147">
    <property type="entry name" value="DUF697"/>
</dbReference>
<geneLocation type="plasmid" evidence="7 8">
    <name>3</name>
</geneLocation>
<feature type="transmembrane region" description="Helical" evidence="5">
    <location>
        <begin position="449"/>
        <end position="470"/>
    </location>
</feature>
<dbReference type="Pfam" id="PF01926">
    <property type="entry name" value="MMR_HSR1"/>
    <property type="match status" value="1"/>
</dbReference>
<dbReference type="InterPro" id="IPR006073">
    <property type="entry name" value="GTP-bd"/>
</dbReference>
<dbReference type="Pfam" id="PF05128">
    <property type="entry name" value="DUF697"/>
    <property type="match status" value="1"/>
</dbReference>
<sequence length="552" mass="58782">MVTASQLLLADLTALFMASSSSELGSVDLALSMLSPDPTAVPSVRQDSKQPDRCPYLLAEATERFVRSARRGWPGFGEPQADLAALALMRAGLPVPRMATIPELEKEVLTHLPALPRDALQQLALEVAGLRHRKLRRAGMLRMPAEARILRRPADDGPGWLGHMTEAVTDAGQRVFDLGREMLGDMPFMRDFEKKAEEAVRKLGKANILVAGRSGVGKSTLINAVFGREVAKVGMGRPVTQDITWFEPEGLPVRLCDTKGLEMVAFDATLAALAGEIEKAHASGRAEDRIHVLWLCIDEPGARIQDGEVRVAELCARHRIPVIVVLTKAIGPRAFAGTVRKILPDACGVVRVLVEPWDDQPPFGLPELVKVTLETLTFAKAAFEAAQQVDLTRKRETALKIAAAASATAAAAAAVPVPVADAAGVFAANTGMITGIAAAMGVRMTRDNILTLAGSMVGALAVAGGGRLIAGQVLKLIPGIGSVVGGIITAGIAASATYGLGYGFIEFLCRYHTDAGRMPEGEELREGFQRFWETWKEKEKRPPGDAAAPAPA</sequence>
<feature type="transmembrane region" description="Helical" evidence="5">
    <location>
        <begin position="422"/>
        <end position="442"/>
    </location>
</feature>
<dbReference type="AlphaFoldDB" id="A0A1L7ANW4"/>
<protein>
    <recommendedName>
        <fullName evidence="6">G domain-containing protein</fullName>
    </recommendedName>
</protein>
<comment type="subcellular location">
    <subcellularLocation>
        <location evidence="1">Membrane</location>
        <topology evidence="1">Multi-pass membrane protein</topology>
    </subcellularLocation>
</comment>
<gene>
    <name evidence="7" type="ORF">RGI145_24195</name>
</gene>
<dbReference type="CDD" id="cd00882">
    <property type="entry name" value="Ras_like_GTPase"/>
    <property type="match status" value="1"/>
</dbReference>
<reference evidence="7 8" key="1">
    <citation type="submission" date="2016-05" db="EMBL/GenBank/DDBJ databases">
        <title>Complete Genome and Methylome Analysis of Psychrotrophic Bacterial Isolates from Antarctic Lake Untersee.</title>
        <authorList>
            <person name="Fomenkov A."/>
            <person name="Akimov V.N."/>
            <person name="Vasilyeva L.V."/>
            <person name="Andersen D."/>
            <person name="Vincze T."/>
            <person name="Roberts R.J."/>
        </authorList>
    </citation>
    <scope>NUCLEOTIDE SEQUENCE [LARGE SCALE GENOMIC DNA]</scope>
    <source>
        <strain evidence="7 8">U14-5</strain>
        <plasmid evidence="8">Plasmid 3</plasmid>
    </source>
</reference>
<evidence type="ECO:0000256" key="4">
    <source>
        <dbReference type="ARBA" id="ARBA00023136"/>
    </source>
</evidence>
<dbReference type="PANTHER" id="PTHR11649:SF13">
    <property type="entry name" value="ENGB-TYPE G DOMAIN-CONTAINING PROTEIN"/>
    <property type="match status" value="1"/>
</dbReference>
<dbReference type="KEGG" id="rgi:RGI145_24195"/>
<evidence type="ECO:0000313" key="7">
    <source>
        <dbReference type="EMBL" id="APT60449.1"/>
    </source>
</evidence>
<evidence type="ECO:0000256" key="3">
    <source>
        <dbReference type="ARBA" id="ARBA00022989"/>
    </source>
</evidence>
<evidence type="ECO:0000256" key="5">
    <source>
        <dbReference type="SAM" id="Phobius"/>
    </source>
</evidence>
<dbReference type="InterPro" id="IPR027417">
    <property type="entry name" value="P-loop_NTPase"/>
</dbReference>
<proteinExistence type="predicted"/>
<dbReference type="RefSeq" id="WP_075801146.1">
    <property type="nucleotide sequence ID" value="NZ_CP015587.1"/>
</dbReference>
<keyword evidence="3 5" id="KW-1133">Transmembrane helix</keyword>
<evidence type="ECO:0000313" key="8">
    <source>
        <dbReference type="Proteomes" id="UP000185494"/>
    </source>
</evidence>
<dbReference type="EMBL" id="CP015587">
    <property type="protein sequence ID" value="APT60449.1"/>
    <property type="molecule type" value="Genomic_DNA"/>
</dbReference>
<dbReference type="SUPFAM" id="SSF52540">
    <property type="entry name" value="P-loop containing nucleoside triphosphate hydrolases"/>
    <property type="match status" value="1"/>
</dbReference>
<keyword evidence="4 5" id="KW-0472">Membrane</keyword>